<evidence type="ECO:0000313" key="10">
    <source>
        <dbReference type="EMBL" id="QJR81279.1"/>
    </source>
</evidence>
<dbReference type="SUPFAM" id="SSF74650">
    <property type="entry name" value="Galactose mutarotase-like"/>
    <property type="match status" value="1"/>
</dbReference>
<organism evidence="10 11">
    <name type="scientific">Alteromonas pelagimontana</name>
    <dbReference type="NCBI Taxonomy" id="1858656"/>
    <lineage>
        <taxon>Bacteria</taxon>
        <taxon>Pseudomonadati</taxon>
        <taxon>Pseudomonadota</taxon>
        <taxon>Gammaproteobacteria</taxon>
        <taxon>Alteromonadales</taxon>
        <taxon>Alteromonadaceae</taxon>
        <taxon>Alteromonas/Salinimonas group</taxon>
        <taxon>Alteromonas</taxon>
    </lineage>
</organism>
<dbReference type="Gene3D" id="2.70.98.10">
    <property type="match status" value="1"/>
</dbReference>
<keyword evidence="11" id="KW-1185">Reference proteome</keyword>
<dbReference type="PRINTS" id="PR00132">
    <property type="entry name" value="GLHYDRLASE2"/>
</dbReference>
<dbReference type="Pfam" id="PF00703">
    <property type="entry name" value="Glyco_hydro_2"/>
    <property type="match status" value="1"/>
</dbReference>
<gene>
    <name evidence="10" type="ORF">CA267_011050</name>
</gene>
<dbReference type="GO" id="GO:0009341">
    <property type="term" value="C:beta-galactosidase complex"/>
    <property type="evidence" value="ECO:0007669"/>
    <property type="project" value="InterPro"/>
</dbReference>
<comment type="similarity">
    <text evidence="2 7">Belongs to the glycosyl hydrolase 2 family.</text>
</comment>
<feature type="domain" description="Beta galactosidase small chain/" evidence="9">
    <location>
        <begin position="765"/>
        <end position="1039"/>
    </location>
</feature>
<dbReference type="GO" id="GO:0030246">
    <property type="term" value="F:carbohydrate binding"/>
    <property type="evidence" value="ECO:0007669"/>
    <property type="project" value="InterPro"/>
</dbReference>
<dbReference type="EMBL" id="CP052766">
    <property type="protein sequence ID" value="QJR81279.1"/>
    <property type="molecule type" value="Genomic_DNA"/>
</dbReference>
<keyword evidence="4 7" id="KW-0378">Hydrolase</keyword>
<accession>A0A6M4MDU5</accession>
<dbReference type="AlphaFoldDB" id="A0A6M4MDU5"/>
<dbReference type="Proteomes" id="UP000219285">
    <property type="component" value="Chromosome"/>
</dbReference>
<evidence type="ECO:0000256" key="4">
    <source>
        <dbReference type="ARBA" id="ARBA00022801"/>
    </source>
</evidence>
<evidence type="ECO:0000256" key="5">
    <source>
        <dbReference type="ARBA" id="ARBA00023295"/>
    </source>
</evidence>
<dbReference type="InterPro" id="IPR013783">
    <property type="entry name" value="Ig-like_fold"/>
</dbReference>
<evidence type="ECO:0000259" key="9">
    <source>
        <dbReference type="SMART" id="SM01038"/>
    </source>
</evidence>
<dbReference type="InterPro" id="IPR032312">
    <property type="entry name" value="LacZ_4"/>
</dbReference>
<dbReference type="InterPro" id="IPR050347">
    <property type="entry name" value="Bact_Beta-galactosidase"/>
</dbReference>
<dbReference type="SUPFAM" id="SSF49785">
    <property type="entry name" value="Galactose-binding domain-like"/>
    <property type="match status" value="1"/>
</dbReference>
<keyword evidence="8" id="KW-0732">Signal</keyword>
<evidence type="ECO:0000256" key="1">
    <source>
        <dbReference type="ARBA" id="ARBA00001412"/>
    </source>
</evidence>
<dbReference type="PANTHER" id="PTHR46323">
    <property type="entry name" value="BETA-GALACTOSIDASE"/>
    <property type="match status" value="1"/>
</dbReference>
<feature type="signal peptide" evidence="8">
    <location>
        <begin position="1"/>
        <end position="21"/>
    </location>
</feature>
<dbReference type="InterPro" id="IPR006103">
    <property type="entry name" value="Glyco_hydro_2_cat"/>
</dbReference>
<dbReference type="Pfam" id="PF02836">
    <property type="entry name" value="Glyco_hydro_2_C"/>
    <property type="match status" value="1"/>
</dbReference>
<dbReference type="RefSeq" id="WP_083638195.1">
    <property type="nucleotide sequence ID" value="NZ_CP052766.1"/>
</dbReference>
<dbReference type="InterPro" id="IPR006104">
    <property type="entry name" value="Glyco_hydro_2_N"/>
</dbReference>
<dbReference type="InterPro" id="IPR008979">
    <property type="entry name" value="Galactose-bd-like_sf"/>
</dbReference>
<protein>
    <recommendedName>
        <fullName evidence="3 7">Beta-galactosidase</fullName>
        <ecNumber evidence="3 7">3.2.1.23</ecNumber>
    </recommendedName>
    <alternativeName>
        <fullName evidence="6 7">Lactase</fullName>
    </alternativeName>
</protein>
<dbReference type="PROSITE" id="PS00719">
    <property type="entry name" value="GLYCOSYL_HYDROL_F2_1"/>
    <property type="match status" value="1"/>
</dbReference>
<reference evidence="11" key="1">
    <citation type="submission" date="2014-12" db="EMBL/GenBank/DDBJ databases">
        <title>Complete genome sequence of a multi-drug resistant Klebsiella pneumoniae.</title>
        <authorList>
            <person name="Hua X."/>
            <person name="Chen Q."/>
            <person name="Li X."/>
            <person name="Feng Y."/>
            <person name="Ruan Z."/>
            <person name="Yu Y."/>
        </authorList>
    </citation>
    <scope>NUCLEOTIDE SEQUENCE [LARGE SCALE GENOMIC DNA]</scope>
    <source>
        <strain evidence="11">5.12</strain>
    </source>
</reference>
<evidence type="ECO:0000313" key="11">
    <source>
        <dbReference type="Proteomes" id="UP000219285"/>
    </source>
</evidence>
<dbReference type="Gene3D" id="2.60.120.260">
    <property type="entry name" value="Galactose-binding domain-like"/>
    <property type="match status" value="1"/>
</dbReference>
<dbReference type="GO" id="GO:0004565">
    <property type="term" value="F:beta-galactosidase activity"/>
    <property type="evidence" value="ECO:0007669"/>
    <property type="project" value="UniProtKB-EC"/>
</dbReference>
<evidence type="ECO:0000256" key="2">
    <source>
        <dbReference type="ARBA" id="ARBA00007401"/>
    </source>
</evidence>
<reference evidence="10 11" key="2">
    <citation type="submission" date="2020-04" db="EMBL/GenBank/DDBJ databases">
        <title>Complete genome sequence of Alteromonas pelagimontana 5.12T.</title>
        <authorList>
            <person name="Sinha R.K."/>
            <person name="Krishnan K.P."/>
            <person name="Kurian J.P."/>
        </authorList>
    </citation>
    <scope>NUCLEOTIDE SEQUENCE [LARGE SCALE GENOMIC DNA]</scope>
    <source>
        <strain evidence="10 11">5.12</strain>
    </source>
</reference>
<dbReference type="SUPFAM" id="SSF49303">
    <property type="entry name" value="beta-Galactosidase/glucuronidase domain"/>
    <property type="match status" value="2"/>
</dbReference>
<dbReference type="SMART" id="SM01038">
    <property type="entry name" value="Bgal_small_N"/>
    <property type="match status" value="1"/>
</dbReference>
<dbReference type="InterPro" id="IPR036156">
    <property type="entry name" value="Beta-gal/glucu_dom_sf"/>
</dbReference>
<evidence type="ECO:0000256" key="3">
    <source>
        <dbReference type="ARBA" id="ARBA00012756"/>
    </source>
</evidence>
<name>A0A6M4MDU5_9ALTE</name>
<dbReference type="Pfam" id="PF02929">
    <property type="entry name" value="Bgal_small_N"/>
    <property type="match status" value="1"/>
</dbReference>
<comment type="catalytic activity">
    <reaction evidence="1 7">
        <text>Hydrolysis of terminal non-reducing beta-D-galactose residues in beta-D-galactosides.</text>
        <dbReference type="EC" id="3.2.1.23"/>
    </reaction>
</comment>
<dbReference type="PANTHER" id="PTHR46323:SF2">
    <property type="entry name" value="BETA-GALACTOSIDASE"/>
    <property type="match status" value="1"/>
</dbReference>
<evidence type="ECO:0000256" key="8">
    <source>
        <dbReference type="SAM" id="SignalP"/>
    </source>
</evidence>
<sequence length="1041" mass="119274">MFQTFLRTSFLFAVLAGTAAAQSEQSQKKEFWEDQHIVQKNRLNPRAHFYAFTTDPGNYTNSPWQSDDYLLLNGDWEFKLVKNPFATVSGFQQMDFDNRQWGTIPVPGNWELNGHGYANYVNIRLDYGDEKPSKIIPREANPTGLYRKTFTLPADWESDKVIAYFGAVKSAFKLWVNGEFVGYSQDSKTAAEFDISPYLQTGKNLIALEVYKWSDGTFLELQDMWRLTGIERDVYLYRTPKAQRIQDVDVQATLDDSYQVGKLNISANVVDENEQQVNACNVAATMFDAQGSEVWGADSNDFKDGCSLTTSFDKIDSWTAETPNLYSIRISLLDAQNKPLQHIWQRVGFRRSELKNGNILINGKPVLFKGVNRHEHDPDTGHIVSRERMRQDMLLMKKFNVNAVRNSHYPNNPYWYDLADELGMYVVDEANIESHAFGSAQSNYDADSHIVNDPEWKDAYIDRVSNMYEASKNHASVVILSIGNETGDGPNTAQLYYWLKARTQKPVMSEQAQLKAHTDMYAQMYAPIPLMEHYALLGGDRPMILCEFEHAMGNSVGELYDYWQMIRKYPALQGGFIWDWVDQTIETTSDTGEFYKGYGGDFEPEGMYHDGNFNANGIMASDRTPHPHAWEVKYVYQDVDASFENEDKNRILLTNRRFFTDLSDLEMHWQLEENGKVVESGSLGSLTVAPQSSQEVTLSTNYVKRAGNRYYLTLKFYPKSNGNVYEEGELAAHVQLPYSINQQANVAKQQTKNQPTVKETGDTATVATTAASFTFDKKSGWLTQWNVNNKPLLASPMLPWFWRAPTDNDFGEGYPEKAKVWQQLHQHAELEKFDISNKNNVIVISTEHYLKPVESRYFSRYKIAGDGSAEVSVNFYAAPHARYPELPRLGYRLELVKGFDKVSYFGKGPYENYWDRSHSALISRYNMSIDELNHDYVRPQENGHRSHVFEANFSGSSVPTVSVKGEPAFGFNAAHTDLLDYAQFKKEGLHPYQIPRQENLFLNIDYRQRGVGGTQSWGASPLFKYTLPWRDYSYRFFLKAE</sequence>
<dbReference type="GO" id="GO:0005990">
    <property type="term" value="P:lactose catabolic process"/>
    <property type="evidence" value="ECO:0007669"/>
    <property type="project" value="TreeGrafter"/>
</dbReference>
<dbReference type="EC" id="3.2.1.23" evidence="3 7"/>
<dbReference type="SUPFAM" id="SSF51445">
    <property type="entry name" value="(Trans)glycosidases"/>
    <property type="match status" value="1"/>
</dbReference>
<evidence type="ECO:0000256" key="7">
    <source>
        <dbReference type="RuleBase" id="RU361154"/>
    </source>
</evidence>
<dbReference type="InterPro" id="IPR006102">
    <property type="entry name" value="Ig-like_GH2"/>
</dbReference>
<dbReference type="Gene3D" id="3.20.20.80">
    <property type="entry name" value="Glycosidases"/>
    <property type="match status" value="1"/>
</dbReference>
<proteinExistence type="inferred from homology"/>
<evidence type="ECO:0000256" key="6">
    <source>
        <dbReference type="ARBA" id="ARBA00032230"/>
    </source>
</evidence>
<dbReference type="KEGG" id="apel:CA267_011050"/>
<dbReference type="InterPro" id="IPR006101">
    <property type="entry name" value="Glyco_hydro_2"/>
</dbReference>
<keyword evidence="5 7" id="KW-0326">Glycosidase</keyword>
<dbReference type="InterPro" id="IPR017853">
    <property type="entry name" value="GH"/>
</dbReference>
<dbReference type="InterPro" id="IPR011013">
    <property type="entry name" value="Gal_mutarotase_sf_dom"/>
</dbReference>
<dbReference type="InterPro" id="IPR014718">
    <property type="entry name" value="GH-type_carb-bd"/>
</dbReference>
<dbReference type="OrthoDB" id="9758603at2"/>
<dbReference type="Pfam" id="PF02837">
    <property type="entry name" value="Glyco_hydro_2_N"/>
    <property type="match status" value="1"/>
</dbReference>
<dbReference type="InterPro" id="IPR023230">
    <property type="entry name" value="Glyco_hydro_2_CS"/>
</dbReference>
<dbReference type="Pfam" id="PF16353">
    <property type="entry name" value="LacZ_4"/>
    <property type="match status" value="1"/>
</dbReference>
<dbReference type="InterPro" id="IPR004199">
    <property type="entry name" value="B-gal_small/dom_5"/>
</dbReference>
<feature type="chain" id="PRO_5028851728" description="Beta-galactosidase" evidence="8">
    <location>
        <begin position="22"/>
        <end position="1041"/>
    </location>
</feature>
<dbReference type="Gene3D" id="2.60.40.10">
    <property type="entry name" value="Immunoglobulins"/>
    <property type="match status" value="2"/>
</dbReference>